<feature type="compositionally biased region" description="Polar residues" evidence="1">
    <location>
        <begin position="135"/>
        <end position="145"/>
    </location>
</feature>
<dbReference type="Pfam" id="PF00226">
    <property type="entry name" value="DnaJ"/>
    <property type="match status" value="1"/>
</dbReference>
<dbReference type="PROSITE" id="PS00636">
    <property type="entry name" value="DNAJ_1"/>
    <property type="match status" value="1"/>
</dbReference>
<feature type="region of interest" description="Disordered" evidence="1">
    <location>
        <begin position="135"/>
        <end position="190"/>
    </location>
</feature>
<proteinExistence type="predicted"/>
<evidence type="ECO:0000313" key="4">
    <source>
        <dbReference type="Proteomes" id="UP001634393"/>
    </source>
</evidence>
<feature type="domain" description="J" evidence="2">
    <location>
        <begin position="67"/>
        <end position="131"/>
    </location>
</feature>
<dbReference type="EMBL" id="JBJXBP010000004">
    <property type="protein sequence ID" value="KAL3835706.1"/>
    <property type="molecule type" value="Genomic_DNA"/>
</dbReference>
<feature type="region of interest" description="Disordered" evidence="1">
    <location>
        <begin position="236"/>
        <end position="273"/>
    </location>
</feature>
<accession>A0ABD3TGI1</accession>
<dbReference type="Gene3D" id="1.10.287.110">
    <property type="entry name" value="DnaJ domain"/>
    <property type="match status" value="1"/>
</dbReference>
<dbReference type="InterPro" id="IPR036869">
    <property type="entry name" value="J_dom_sf"/>
</dbReference>
<dbReference type="Pfam" id="PF23551">
    <property type="entry name" value="Zn_ribbon_20"/>
    <property type="match status" value="1"/>
</dbReference>
<dbReference type="InterPro" id="IPR001623">
    <property type="entry name" value="DnaJ_domain"/>
</dbReference>
<dbReference type="Proteomes" id="UP001634393">
    <property type="component" value="Unassembled WGS sequence"/>
</dbReference>
<gene>
    <name evidence="3" type="ORF">ACJIZ3_010442</name>
</gene>
<dbReference type="SMART" id="SM00271">
    <property type="entry name" value="DnaJ"/>
    <property type="match status" value="1"/>
</dbReference>
<dbReference type="PANTHER" id="PTHR44137">
    <property type="entry name" value="BNAC03G44070D PROTEIN"/>
    <property type="match status" value="1"/>
</dbReference>
<dbReference type="Pfam" id="PF11926">
    <property type="entry name" value="DUF3444"/>
    <property type="match status" value="1"/>
</dbReference>
<evidence type="ECO:0000313" key="3">
    <source>
        <dbReference type="EMBL" id="KAL3835706.1"/>
    </source>
</evidence>
<dbReference type="PANTHER" id="PTHR44137:SF32">
    <property type="entry name" value="DNAJ HEAT SHOCK AMINO-TERMINAL DOMAIN PROTEIN"/>
    <property type="match status" value="1"/>
</dbReference>
<dbReference type="PRINTS" id="PR00625">
    <property type="entry name" value="JDOMAIN"/>
</dbReference>
<evidence type="ECO:0000256" key="1">
    <source>
        <dbReference type="SAM" id="MobiDB-lite"/>
    </source>
</evidence>
<dbReference type="InterPro" id="IPR024593">
    <property type="entry name" value="DUF3444"/>
</dbReference>
<evidence type="ECO:0000259" key="2">
    <source>
        <dbReference type="PROSITE" id="PS50076"/>
    </source>
</evidence>
<dbReference type="CDD" id="cd06257">
    <property type="entry name" value="DnaJ"/>
    <property type="match status" value="1"/>
</dbReference>
<dbReference type="InterPro" id="IPR018253">
    <property type="entry name" value="DnaJ_domain_CS"/>
</dbReference>
<dbReference type="PROSITE" id="PS50076">
    <property type="entry name" value="DNAJ_2"/>
    <property type="match status" value="1"/>
</dbReference>
<dbReference type="SUPFAM" id="SSF46565">
    <property type="entry name" value="Chaperone J-domain"/>
    <property type="match status" value="1"/>
</dbReference>
<reference evidence="3 4" key="1">
    <citation type="submission" date="2024-12" db="EMBL/GenBank/DDBJ databases">
        <title>The unique morphological basis and parallel evolutionary history of personate flowers in Penstemon.</title>
        <authorList>
            <person name="Depatie T.H."/>
            <person name="Wessinger C.A."/>
        </authorList>
    </citation>
    <scope>NUCLEOTIDE SEQUENCE [LARGE SCALE GENOMIC DNA]</scope>
    <source>
        <strain evidence="3">WTNN_2</strain>
        <tissue evidence="3">Leaf</tissue>
    </source>
</reference>
<name>A0ABD3TGI1_9LAMI</name>
<dbReference type="AlphaFoldDB" id="A0ABD3TGI1"/>
<sequence length="695" mass="79487">MECNRDEALRAKEIAEQKFWAKDIKGAKKFALKAQNLYPELEGISQMVLTLEVYLSAEEEKIYGQPNWYSVLGVTRLADDETIKKQYRKLALLLHPDKNRSIGGEGAFKIISQAWSLLSDKHKKKEYDQRYSANFAQRKQTTNEGPSKPPKQNGFSNIAKVSSSQGKVPKGNKSSKKDAPSGPYPSHKKEPQTFWTVCQRCRMQYEYFRMYLSQYLLCPSCNEAFYAVETEPPTTKVSKRSSQTQQWKNASQQGTCGASRNNGSQWAPFSESASSGSTVQAANMVKQAYEKVKWERQKAQAATRREEALLRKNLASKRNIGAEFSGNINAAKRRKVVEDCGTSKETTKQDSLQRCSNMLNGELKQLLMDNAREELRKIVRNAAVQEVHECNKENVTKDINDNSVGSHGATVETKSQFPLNKLNIGTPRPCGGREQVEQLLVNVPSSEFYDFEKDKKEHCFNNNQVWAVYDDDDGMPRNYAMIHDIISLDPFKVRMSWLNSITNCRSGYGRSWFINGFSKTCGEFQIGRTEILNSLDCFSHNVRCVKCTPNTIQIYPRKGEVWALYRNWSPEWNELTEDEVIYKYDMVEIVEDYDDELGIIVIPLVKIAGFKAVFHQHFNPSEIRRIPKEEMSRFSHQVPSHLITGREGLKYPKGCYELDPAAIPFEILEVMSKTEEVEFTEIDKDVEFVKLVDCD</sequence>
<organism evidence="3 4">
    <name type="scientific">Penstemon smallii</name>
    <dbReference type="NCBI Taxonomy" id="265156"/>
    <lineage>
        <taxon>Eukaryota</taxon>
        <taxon>Viridiplantae</taxon>
        <taxon>Streptophyta</taxon>
        <taxon>Embryophyta</taxon>
        <taxon>Tracheophyta</taxon>
        <taxon>Spermatophyta</taxon>
        <taxon>Magnoliopsida</taxon>
        <taxon>eudicotyledons</taxon>
        <taxon>Gunneridae</taxon>
        <taxon>Pentapetalae</taxon>
        <taxon>asterids</taxon>
        <taxon>lamiids</taxon>
        <taxon>Lamiales</taxon>
        <taxon>Plantaginaceae</taxon>
        <taxon>Cheloneae</taxon>
        <taxon>Penstemon</taxon>
    </lineage>
</organism>
<dbReference type="InterPro" id="IPR056988">
    <property type="entry name" value="Zn_ribbon_pln"/>
</dbReference>
<feature type="compositionally biased region" description="Polar residues" evidence="1">
    <location>
        <begin position="153"/>
        <end position="166"/>
    </location>
</feature>
<comment type="caution">
    <text evidence="3">The sequence shown here is derived from an EMBL/GenBank/DDBJ whole genome shotgun (WGS) entry which is preliminary data.</text>
</comment>
<keyword evidence="4" id="KW-1185">Reference proteome</keyword>
<protein>
    <recommendedName>
        <fullName evidence="2">J domain-containing protein</fullName>
    </recommendedName>
</protein>